<protein>
    <recommendedName>
        <fullName evidence="2">HTH marR-type domain-containing protein</fullName>
    </recommendedName>
</protein>
<name>A0ABU0EZH2_9PSEU</name>
<evidence type="ECO:0000259" key="2">
    <source>
        <dbReference type="Pfam" id="PF12802"/>
    </source>
</evidence>
<dbReference type="InterPro" id="IPR036390">
    <property type="entry name" value="WH_DNA-bd_sf"/>
</dbReference>
<feature type="compositionally biased region" description="Basic residues" evidence="1">
    <location>
        <begin position="97"/>
        <end position="108"/>
    </location>
</feature>
<reference evidence="3 4" key="1">
    <citation type="submission" date="2023-07" db="EMBL/GenBank/DDBJ databases">
        <title>Sequencing the genomes of 1000 actinobacteria strains.</title>
        <authorList>
            <person name="Klenk H.-P."/>
        </authorList>
    </citation>
    <scope>NUCLEOTIDE SEQUENCE [LARGE SCALE GENOMIC DNA]</scope>
    <source>
        <strain evidence="3 4">DSM 45805</strain>
    </source>
</reference>
<evidence type="ECO:0000313" key="4">
    <source>
        <dbReference type="Proteomes" id="UP001229651"/>
    </source>
</evidence>
<feature type="domain" description="HTH marR-type" evidence="2">
    <location>
        <begin position="25"/>
        <end position="84"/>
    </location>
</feature>
<accession>A0ABU0EZH2</accession>
<comment type="caution">
    <text evidence="3">The sequence shown here is derived from an EMBL/GenBank/DDBJ whole genome shotgun (WGS) entry which is preliminary data.</text>
</comment>
<feature type="region of interest" description="Disordered" evidence="1">
    <location>
        <begin position="80"/>
        <end position="108"/>
    </location>
</feature>
<dbReference type="InterPro" id="IPR036388">
    <property type="entry name" value="WH-like_DNA-bd_sf"/>
</dbReference>
<organism evidence="3 4">
    <name type="scientific">Amycolatopsis thermophila</name>
    <dbReference type="NCBI Taxonomy" id="206084"/>
    <lineage>
        <taxon>Bacteria</taxon>
        <taxon>Bacillati</taxon>
        <taxon>Actinomycetota</taxon>
        <taxon>Actinomycetes</taxon>
        <taxon>Pseudonocardiales</taxon>
        <taxon>Pseudonocardiaceae</taxon>
        <taxon>Amycolatopsis</taxon>
    </lineage>
</organism>
<feature type="region of interest" description="Disordered" evidence="1">
    <location>
        <begin position="1"/>
        <end position="27"/>
    </location>
</feature>
<dbReference type="Pfam" id="PF12802">
    <property type="entry name" value="MarR_2"/>
    <property type="match status" value="1"/>
</dbReference>
<sequence length="108" mass="11876">MAALRRSQSRRPLARLPREPGRRGGVPDAAHELLDAVAAAEHPPTVIEAAALLGTDQPRARRLAAQALDAGLLRRRADQSDGRRSLLEPTAGGCWRRSTRSGRGWWRR</sequence>
<keyword evidence="4" id="KW-1185">Reference proteome</keyword>
<dbReference type="SUPFAM" id="SSF46785">
    <property type="entry name" value="Winged helix' DNA-binding domain"/>
    <property type="match status" value="1"/>
</dbReference>
<dbReference type="EMBL" id="JAUSUT010000001">
    <property type="protein sequence ID" value="MDQ0380720.1"/>
    <property type="molecule type" value="Genomic_DNA"/>
</dbReference>
<dbReference type="InterPro" id="IPR000835">
    <property type="entry name" value="HTH_MarR-typ"/>
</dbReference>
<evidence type="ECO:0000313" key="3">
    <source>
        <dbReference type="EMBL" id="MDQ0380720.1"/>
    </source>
</evidence>
<dbReference type="Gene3D" id="1.10.10.10">
    <property type="entry name" value="Winged helix-like DNA-binding domain superfamily/Winged helix DNA-binding domain"/>
    <property type="match status" value="1"/>
</dbReference>
<dbReference type="Proteomes" id="UP001229651">
    <property type="component" value="Unassembled WGS sequence"/>
</dbReference>
<gene>
    <name evidence="3" type="ORF">FB470_004714</name>
</gene>
<dbReference type="RefSeq" id="WP_306994882.1">
    <property type="nucleotide sequence ID" value="NZ_JAUSUT010000001.1"/>
</dbReference>
<proteinExistence type="predicted"/>
<evidence type="ECO:0000256" key="1">
    <source>
        <dbReference type="SAM" id="MobiDB-lite"/>
    </source>
</evidence>